<dbReference type="Proteomes" id="UP000283210">
    <property type="component" value="Chromosome 18"/>
</dbReference>
<feature type="region of interest" description="Disordered" evidence="4">
    <location>
        <begin position="342"/>
        <end position="365"/>
    </location>
</feature>
<dbReference type="GO" id="GO:0008184">
    <property type="term" value="F:glycogen phosphorylase activity"/>
    <property type="evidence" value="ECO:0007669"/>
    <property type="project" value="InterPro"/>
</dbReference>
<dbReference type="GO" id="GO:0005737">
    <property type="term" value="C:cytoplasm"/>
    <property type="evidence" value="ECO:0007669"/>
    <property type="project" value="TreeGrafter"/>
</dbReference>
<reference evidence="6 7" key="1">
    <citation type="submission" date="2018-11" db="EMBL/GenBank/DDBJ databases">
        <authorList>
            <person name="Lopez-Roques C."/>
            <person name="Donnadieu C."/>
            <person name="Bouchez O."/>
            <person name="Klopp C."/>
            <person name="Cabau C."/>
            <person name="Zahm M."/>
        </authorList>
    </citation>
    <scope>NUCLEOTIDE SEQUENCE [LARGE SCALE GENOMIC DNA]</scope>
    <source>
        <strain evidence="6">RS831</strain>
        <tissue evidence="6">Whole body</tissue>
    </source>
</reference>
<feature type="domain" description="PNT" evidence="5">
    <location>
        <begin position="7"/>
        <end position="45"/>
    </location>
</feature>
<dbReference type="AlphaFoldDB" id="A0A3S2NZ35"/>
<feature type="compositionally biased region" description="Low complexity" evidence="4">
    <location>
        <begin position="284"/>
        <end position="295"/>
    </location>
</feature>
<proteinExistence type="inferred from homology"/>
<dbReference type="Gene3D" id="3.40.50.2000">
    <property type="entry name" value="Glycogen Phosphorylase B"/>
    <property type="match status" value="1"/>
</dbReference>
<dbReference type="GO" id="GO:0005980">
    <property type="term" value="P:glycogen catabolic process"/>
    <property type="evidence" value="ECO:0007669"/>
    <property type="project" value="TreeGrafter"/>
</dbReference>
<evidence type="ECO:0000313" key="6">
    <source>
        <dbReference type="EMBL" id="RVE60151.1"/>
    </source>
</evidence>
<dbReference type="PANTHER" id="PTHR11468:SF32">
    <property type="entry name" value="GLYCOGEN PHOSPHORYLASE, MUSCLE FORM"/>
    <property type="match status" value="1"/>
</dbReference>
<dbReference type="InterPro" id="IPR000811">
    <property type="entry name" value="Glyco_trans_35"/>
</dbReference>
<dbReference type="GO" id="GO:0043565">
    <property type="term" value="F:sequence-specific DNA binding"/>
    <property type="evidence" value="ECO:0007669"/>
    <property type="project" value="InterPro"/>
</dbReference>
<keyword evidence="3" id="KW-0328">Glycosyltransferase</keyword>
<dbReference type="SUPFAM" id="SSF53756">
    <property type="entry name" value="UDP-Glycosyltransferase/glycogen phosphorylase"/>
    <property type="match status" value="1"/>
</dbReference>
<keyword evidence="2" id="KW-0597">Phosphoprotein</keyword>
<keyword evidence="3" id="KW-0808">Transferase</keyword>
<feature type="region of interest" description="Disordered" evidence="4">
    <location>
        <begin position="188"/>
        <end position="213"/>
    </location>
</feature>
<comment type="cofactor">
    <cofactor evidence="3">
        <name>pyridoxal 5'-phosphate</name>
        <dbReference type="ChEBI" id="CHEBI:597326"/>
    </cofactor>
</comment>
<dbReference type="GO" id="GO:0030170">
    <property type="term" value="F:pyridoxal phosphate binding"/>
    <property type="evidence" value="ECO:0007669"/>
    <property type="project" value="TreeGrafter"/>
</dbReference>
<dbReference type="InterPro" id="IPR003118">
    <property type="entry name" value="Pointed_dom"/>
</dbReference>
<feature type="region of interest" description="Disordered" evidence="4">
    <location>
        <begin position="281"/>
        <end position="302"/>
    </location>
</feature>
<gene>
    <name evidence="6" type="ORF">OJAV_G00178200</name>
</gene>
<comment type="similarity">
    <text evidence="1 3">Belongs to the glycogen phosphorylase family.</text>
</comment>
<evidence type="ECO:0000256" key="4">
    <source>
        <dbReference type="SAM" id="MobiDB-lite"/>
    </source>
</evidence>
<keyword evidence="7" id="KW-1185">Reference proteome</keyword>
<name>A0A3S2NZ35_ORYJA</name>
<dbReference type="InterPro" id="IPR013761">
    <property type="entry name" value="SAM/pointed_sf"/>
</dbReference>
<evidence type="ECO:0000256" key="3">
    <source>
        <dbReference type="RuleBase" id="RU000587"/>
    </source>
</evidence>
<evidence type="ECO:0000313" key="7">
    <source>
        <dbReference type="Proteomes" id="UP000283210"/>
    </source>
</evidence>
<evidence type="ECO:0000256" key="1">
    <source>
        <dbReference type="ARBA" id="ARBA00006047"/>
    </source>
</evidence>
<sequence length="365" mass="41220">MTASFAGFAQEMVSCHLQRDPTLWTEWEVNHWLDWCQAEFGLRSLGPDLKEAGEENLFIFGMRVDHVEALDKKGYDAASYYNRIPELKQAVDQISEGFFSPDHPGLFKDLVNMLMHHDRFKVFADYEEYIKCQEKVSALYKDTKAWTKKVIQNIAGCGKFSSDRTISQYAREIWGMEPSLEKIAARVKSQDKSTQQTCPAKRKRKPRAGNVREQAEHGTILLLNAFSGDEAYLLRALTPKEVFQLIQGCAGQKTERKLAELKEELSPEVVDEALEGILQALTGESESSSKSSPSAEKTRSDRREVWEKIKELYRNLKLFKPSEGGASGLKMLTPKLGADKLKRATKKKNKAVMCERGNAGGGRNT</sequence>
<reference evidence="6 7" key="2">
    <citation type="submission" date="2019-01" db="EMBL/GenBank/DDBJ databases">
        <title>A chromosome length genome reference of the Java medaka (oryzias javanicus).</title>
        <authorList>
            <person name="Herpin A."/>
            <person name="Takehana Y."/>
            <person name="Naruse K."/>
            <person name="Ansai S."/>
            <person name="Kawaguchi M."/>
        </authorList>
    </citation>
    <scope>NUCLEOTIDE SEQUENCE [LARGE SCALE GENOMIC DNA]</scope>
    <source>
        <strain evidence="6">RS831</strain>
        <tissue evidence="6">Whole body</tissue>
    </source>
</reference>
<organism evidence="6 7">
    <name type="scientific">Oryzias javanicus</name>
    <name type="common">Javanese ricefish</name>
    <name type="synonym">Aplocheilus javanicus</name>
    <dbReference type="NCBI Taxonomy" id="123683"/>
    <lineage>
        <taxon>Eukaryota</taxon>
        <taxon>Metazoa</taxon>
        <taxon>Chordata</taxon>
        <taxon>Craniata</taxon>
        <taxon>Vertebrata</taxon>
        <taxon>Euteleostomi</taxon>
        <taxon>Actinopterygii</taxon>
        <taxon>Neopterygii</taxon>
        <taxon>Teleostei</taxon>
        <taxon>Neoteleostei</taxon>
        <taxon>Acanthomorphata</taxon>
        <taxon>Ovalentaria</taxon>
        <taxon>Atherinomorphae</taxon>
        <taxon>Beloniformes</taxon>
        <taxon>Adrianichthyidae</taxon>
        <taxon>Oryziinae</taxon>
        <taxon>Oryzias</taxon>
    </lineage>
</organism>
<dbReference type="SUPFAM" id="SSF47769">
    <property type="entry name" value="SAM/Pointed domain"/>
    <property type="match status" value="1"/>
</dbReference>
<evidence type="ECO:0000259" key="5">
    <source>
        <dbReference type="Pfam" id="PF02198"/>
    </source>
</evidence>
<comment type="catalytic activity">
    <reaction evidence="3">
        <text>[(1-&gt;4)-alpha-D-glucosyl](n) + phosphate = [(1-&gt;4)-alpha-D-glucosyl](n-1) + alpha-D-glucose 1-phosphate</text>
        <dbReference type="Rhea" id="RHEA:41732"/>
        <dbReference type="Rhea" id="RHEA-COMP:9584"/>
        <dbReference type="Rhea" id="RHEA-COMP:9586"/>
        <dbReference type="ChEBI" id="CHEBI:15444"/>
        <dbReference type="ChEBI" id="CHEBI:43474"/>
        <dbReference type="ChEBI" id="CHEBI:58601"/>
        <dbReference type="EC" id="2.4.1.1"/>
    </reaction>
</comment>
<dbReference type="Pfam" id="PF00343">
    <property type="entry name" value="Phosphorylase"/>
    <property type="match status" value="1"/>
</dbReference>
<evidence type="ECO:0000256" key="2">
    <source>
        <dbReference type="ARBA" id="ARBA00022553"/>
    </source>
</evidence>
<dbReference type="Pfam" id="PF02198">
    <property type="entry name" value="SAM_PNT"/>
    <property type="match status" value="1"/>
</dbReference>
<protein>
    <recommendedName>
        <fullName evidence="3">Alpha-1,4 glucan phosphorylase</fullName>
        <ecNumber evidence="3">2.4.1.1</ecNumber>
    </recommendedName>
</protein>
<comment type="function">
    <text evidence="3">Allosteric enzyme that catalyzes the rate-limiting step in glycogen catabolism, the phosphorolytic cleavage of glycogen to produce glucose-1-phosphate, and plays a central role in maintaining cellular and organismal glucose homeostasis.</text>
</comment>
<dbReference type="EMBL" id="CM012454">
    <property type="protein sequence ID" value="RVE60151.1"/>
    <property type="molecule type" value="Genomic_DNA"/>
</dbReference>
<keyword evidence="3" id="KW-0119">Carbohydrate metabolism</keyword>
<dbReference type="PANTHER" id="PTHR11468">
    <property type="entry name" value="GLYCOGEN PHOSPHORYLASE"/>
    <property type="match status" value="1"/>
</dbReference>
<dbReference type="Gene3D" id="1.10.150.50">
    <property type="entry name" value="Transcription Factor, Ets-1"/>
    <property type="match status" value="1"/>
</dbReference>
<keyword evidence="3" id="KW-0663">Pyridoxal phosphate</keyword>
<dbReference type="FunFam" id="3.40.50.2000:FF:000197">
    <property type="entry name" value="Alpha-1,4 glucan phosphorylase"/>
    <property type="match status" value="1"/>
</dbReference>
<dbReference type="EC" id="2.4.1.1" evidence="3"/>
<accession>A0A3S2NZ35</accession>
<dbReference type="OrthoDB" id="8841312at2759"/>